<name>A0A077WG42_9FUNG</name>
<dbReference type="Gene3D" id="3.40.1230.10">
    <property type="entry name" value="MTH938-like"/>
    <property type="match status" value="1"/>
</dbReference>
<reference evidence="1" key="1">
    <citation type="journal article" date="2014" name="Genome Announc.">
        <title>De novo whole-genome sequence and genome annotation of Lichtheimia ramosa.</title>
        <authorList>
            <person name="Linde J."/>
            <person name="Schwartze V."/>
            <person name="Binder U."/>
            <person name="Lass-Florl C."/>
            <person name="Voigt K."/>
            <person name="Horn F."/>
        </authorList>
    </citation>
    <scope>NUCLEOTIDE SEQUENCE</scope>
    <source>
        <strain evidence="1">JMRC FSU:6197</strain>
    </source>
</reference>
<dbReference type="PANTHER" id="PTHR21192">
    <property type="entry name" value="NUCLEAR PROTEIN E3-3"/>
    <property type="match status" value="1"/>
</dbReference>
<proteinExistence type="predicted"/>
<sequence>MLHTARITATKRTIRPLVSLATTRRFLQTTPFRHEEKTIKIANQTVPAEAPADVSSQSTMDLFVNMFDRGPNVGVEVITKDGFVLSNNVQIRTPLVLLNGSAFLWQVPQDAFQFDKPISLDAFKIFQVASPKPELVLLGTGKNFTPIPPSIREYFYKLGIQVDQMNTKHAAATYNVLAEEGRRVAAALLPVESKH</sequence>
<dbReference type="InterPro" id="IPR007523">
    <property type="entry name" value="NDUFAF3/AAMDC"/>
</dbReference>
<gene>
    <name evidence="1" type="ORF">LRAMOSA09109</name>
</gene>
<dbReference type="Pfam" id="PF04430">
    <property type="entry name" value="DUF498"/>
    <property type="match status" value="1"/>
</dbReference>
<dbReference type="AlphaFoldDB" id="A0A077WG42"/>
<evidence type="ECO:0008006" key="2">
    <source>
        <dbReference type="Google" id="ProtNLM"/>
    </source>
</evidence>
<dbReference type="EMBL" id="LK023321">
    <property type="protein sequence ID" value="CDS06581.1"/>
    <property type="molecule type" value="Genomic_DNA"/>
</dbReference>
<dbReference type="GO" id="GO:0032981">
    <property type="term" value="P:mitochondrial respiratory chain complex I assembly"/>
    <property type="evidence" value="ECO:0007669"/>
    <property type="project" value="TreeGrafter"/>
</dbReference>
<accession>A0A077WG42</accession>
<dbReference type="InterPro" id="IPR036748">
    <property type="entry name" value="MTH938-like_sf"/>
</dbReference>
<organism evidence="1">
    <name type="scientific">Lichtheimia ramosa</name>
    <dbReference type="NCBI Taxonomy" id="688394"/>
    <lineage>
        <taxon>Eukaryota</taxon>
        <taxon>Fungi</taxon>
        <taxon>Fungi incertae sedis</taxon>
        <taxon>Mucoromycota</taxon>
        <taxon>Mucoromycotina</taxon>
        <taxon>Mucoromycetes</taxon>
        <taxon>Mucorales</taxon>
        <taxon>Lichtheimiaceae</taxon>
        <taxon>Lichtheimia</taxon>
    </lineage>
</organism>
<evidence type="ECO:0000313" key="1">
    <source>
        <dbReference type="EMBL" id="CDS06581.1"/>
    </source>
</evidence>
<dbReference type="SUPFAM" id="SSF64076">
    <property type="entry name" value="MTH938-like"/>
    <property type="match status" value="1"/>
</dbReference>
<dbReference type="GO" id="GO:0005743">
    <property type="term" value="C:mitochondrial inner membrane"/>
    <property type="evidence" value="ECO:0007669"/>
    <property type="project" value="TreeGrafter"/>
</dbReference>
<dbReference type="OrthoDB" id="20681at2759"/>
<protein>
    <recommendedName>
        <fullName evidence="2">NADH dehydrogenase [ubiquinone] 1 alpha subcomplex assembly factor 3</fullName>
    </recommendedName>
</protein>
<dbReference type="PANTHER" id="PTHR21192:SF2">
    <property type="entry name" value="NADH DEHYDROGENASE [UBIQUINONE] 1 ALPHA SUBCOMPLEX ASSEMBLY FACTOR 3"/>
    <property type="match status" value="1"/>
</dbReference>